<accession>A0A269ZFQ0</accession>
<dbReference type="Proteomes" id="UP000216867">
    <property type="component" value="Unassembled WGS sequence"/>
</dbReference>
<comment type="caution">
    <text evidence="2">The sequence shown here is derived from an EMBL/GenBank/DDBJ whole genome shotgun (WGS) entry which is preliminary data.</text>
</comment>
<dbReference type="InterPro" id="IPR025671">
    <property type="entry name" value="HXXEE"/>
</dbReference>
<evidence type="ECO:0008006" key="4">
    <source>
        <dbReference type="Google" id="ProtNLM"/>
    </source>
</evidence>
<evidence type="ECO:0000313" key="3">
    <source>
        <dbReference type="Proteomes" id="UP000216867"/>
    </source>
</evidence>
<feature type="region of interest" description="Disordered" evidence="1">
    <location>
        <begin position="9"/>
        <end position="43"/>
    </location>
</feature>
<reference evidence="2 3" key="1">
    <citation type="submission" date="2017-04" db="EMBL/GenBank/DDBJ databases">
        <title>Kefir bacterial isolates.</title>
        <authorList>
            <person name="Kim Y."/>
            <person name="Blasche S."/>
            <person name="Patil K.R."/>
        </authorList>
    </citation>
    <scope>NUCLEOTIDE SEQUENCE [LARGE SCALE GENOMIC DNA]</scope>
    <source>
        <strain evidence="2 3">OG2</strain>
    </source>
</reference>
<name>A0A269ZFQ0_9MICO</name>
<evidence type="ECO:0000256" key="1">
    <source>
        <dbReference type="SAM" id="MobiDB-lite"/>
    </source>
</evidence>
<evidence type="ECO:0000313" key="2">
    <source>
        <dbReference type="EMBL" id="PAK96320.1"/>
    </source>
</evidence>
<sequence length="199" mass="21072">MGEALCWLRPTTNGGRERRTGSYASKRADSPSGETGHEHGGSAVRARGPVTLFAAWAIHDLEELIALPVTTSRLAEEPGADWLRISARQSAVAIGLMGAVVATACVRGAVTNGRSRFYRRTLAGLDLHVWSHVAASVVLRRYTAGVLTAVPFMLPGARFAERELAATGHALSHAERAVGAPMMVVAALACHGVARAWVQ</sequence>
<organism evidence="2 3">
    <name type="scientific">Brevibacterium casei</name>
    <dbReference type="NCBI Taxonomy" id="33889"/>
    <lineage>
        <taxon>Bacteria</taxon>
        <taxon>Bacillati</taxon>
        <taxon>Actinomycetota</taxon>
        <taxon>Actinomycetes</taxon>
        <taxon>Micrococcales</taxon>
        <taxon>Brevibacteriaceae</taxon>
        <taxon>Brevibacterium</taxon>
    </lineage>
</organism>
<dbReference type="Pfam" id="PF13787">
    <property type="entry name" value="HXXEE"/>
    <property type="match status" value="1"/>
</dbReference>
<protein>
    <recommendedName>
        <fullName evidence="4">HXXEE domain-containing protein</fullName>
    </recommendedName>
</protein>
<dbReference type="EMBL" id="NCWY01000004">
    <property type="protein sequence ID" value="PAK96320.1"/>
    <property type="molecule type" value="Genomic_DNA"/>
</dbReference>
<dbReference type="AlphaFoldDB" id="A0A269ZFQ0"/>
<gene>
    <name evidence="2" type="ORF">B8X04_06085</name>
</gene>
<proteinExistence type="predicted"/>